<organism evidence="1 2">
    <name type="scientific">Aurantimicrobium minutum</name>
    <dbReference type="NCBI Taxonomy" id="708131"/>
    <lineage>
        <taxon>Bacteria</taxon>
        <taxon>Bacillati</taxon>
        <taxon>Actinomycetota</taxon>
        <taxon>Actinomycetes</taxon>
        <taxon>Micrococcales</taxon>
        <taxon>Microbacteriaceae</taxon>
        <taxon>Aurantimicrobium</taxon>
    </lineage>
</organism>
<proteinExistence type="predicted"/>
<sequence>MEIRIGMINTSREIGLETSSSVAEVEALVADALTGKTPLLKLSDEKGKVYLVSSANIAFVEVGSDQSRRVGFVG</sequence>
<name>A0A173LX21_9MICO</name>
<accession>A0A173LX21</accession>
<dbReference type="Proteomes" id="UP000243847">
    <property type="component" value="Chromosome sequence1"/>
</dbReference>
<evidence type="ECO:0000313" key="2">
    <source>
        <dbReference type="Proteomes" id="UP000243847"/>
    </source>
</evidence>
<gene>
    <name evidence="1" type="ORF">AUMI_18600</name>
</gene>
<dbReference type="RefSeq" id="WP_096381759.1">
    <property type="nucleotide sequence ID" value="NZ_AP017457.1"/>
</dbReference>
<dbReference type="InterPro" id="IPR021456">
    <property type="entry name" value="DUF3107"/>
</dbReference>
<reference evidence="1 2" key="1">
    <citation type="journal article" date="2016" name="Genome Announc.">
        <title>Complete Genome Sequence of Aurantimicrobium minutum Type Strain KNCT, a Planktonic Ultramicrobacterium Isolated from River Water.</title>
        <authorList>
            <person name="Nakai R."/>
            <person name="Fujisawa T."/>
            <person name="Nakamura Y."/>
            <person name="Nishide H."/>
            <person name="Uchiyama I."/>
            <person name="Baba T."/>
            <person name="Toyoda A."/>
            <person name="Fujiyama A."/>
            <person name="Naganuma T."/>
            <person name="Niki H."/>
        </authorList>
    </citation>
    <scope>NUCLEOTIDE SEQUENCE [LARGE SCALE GENOMIC DNA]</scope>
    <source>
        <strain evidence="1 2">KNC</strain>
    </source>
</reference>
<evidence type="ECO:0000313" key="1">
    <source>
        <dbReference type="EMBL" id="BAU99402.1"/>
    </source>
</evidence>
<protein>
    <submittedName>
        <fullName evidence="1">Uncharacterized protein</fullName>
    </submittedName>
</protein>
<dbReference type="GeneID" id="80452053"/>
<dbReference type="KEGG" id="amin:AUMI_18600"/>
<dbReference type="Pfam" id="PF11305">
    <property type="entry name" value="DUF3107"/>
    <property type="match status" value="1"/>
</dbReference>
<dbReference type="OrthoDB" id="3268468at2"/>
<dbReference type="EMBL" id="AP017457">
    <property type="protein sequence ID" value="BAU99402.1"/>
    <property type="molecule type" value="Genomic_DNA"/>
</dbReference>
<dbReference type="AlphaFoldDB" id="A0A173LX21"/>